<evidence type="ECO:0000313" key="3">
    <source>
        <dbReference type="Proteomes" id="UP000826271"/>
    </source>
</evidence>
<dbReference type="Proteomes" id="UP000826271">
    <property type="component" value="Unassembled WGS sequence"/>
</dbReference>
<feature type="domain" description="Reverse transcriptase" evidence="1">
    <location>
        <begin position="80"/>
        <end position="162"/>
    </location>
</feature>
<proteinExistence type="predicted"/>
<gene>
    <name evidence="2" type="ORF">BUALT_Bualt07G0055500</name>
</gene>
<dbReference type="AlphaFoldDB" id="A0AAV6X890"/>
<organism evidence="2 3">
    <name type="scientific">Buddleja alternifolia</name>
    <dbReference type="NCBI Taxonomy" id="168488"/>
    <lineage>
        <taxon>Eukaryota</taxon>
        <taxon>Viridiplantae</taxon>
        <taxon>Streptophyta</taxon>
        <taxon>Embryophyta</taxon>
        <taxon>Tracheophyta</taxon>
        <taxon>Spermatophyta</taxon>
        <taxon>Magnoliopsida</taxon>
        <taxon>eudicotyledons</taxon>
        <taxon>Gunneridae</taxon>
        <taxon>Pentapetalae</taxon>
        <taxon>asterids</taxon>
        <taxon>lamiids</taxon>
        <taxon>Lamiales</taxon>
        <taxon>Scrophulariaceae</taxon>
        <taxon>Buddlejeae</taxon>
        <taxon>Buddleja</taxon>
    </lineage>
</organism>
<sequence>MGNIPSLADIRKAVFEIILDSAAGPDSFSIFFYQSCWDFIAQEIFEVARDFFCGTPLPPRNVLATTIALIPIIESPSSWSNFRPISLCNVSNKILTKLLYKKLEKIRPSTISLSQNGFVPGCLIGDNILFAQEMIHSNCKGKVVMKLDMSKAYVRVLWSFLYAV</sequence>
<evidence type="ECO:0000313" key="2">
    <source>
        <dbReference type="EMBL" id="KAG8379124.1"/>
    </source>
</evidence>
<dbReference type="InterPro" id="IPR000477">
    <property type="entry name" value="RT_dom"/>
</dbReference>
<dbReference type="InterPro" id="IPR052343">
    <property type="entry name" value="Retrotransposon-Effector_Assoc"/>
</dbReference>
<reference evidence="2" key="1">
    <citation type="submission" date="2019-10" db="EMBL/GenBank/DDBJ databases">
        <authorList>
            <person name="Zhang R."/>
            <person name="Pan Y."/>
            <person name="Wang J."/>
            <person name="Ma R."/>
            <person name="Yu S."/>
        </authorList>
    </citation>
    <scope>NUCLEOTIDE SEQUENCE</scope>
    <source>
        <strain evidence="2">LA-IB0</strain>
        <tissue evidence="2">Leaf</tissue>
    </source>
</reference>
<accession>A0AAV6X890</accession>
<dbReference type="EMBL" id="WHWC01000007">
    <property type="protein sequence ID" value="KAG8379124.1"/>
    <property type="molecule type" value="Genomic_DNA"/>
</dbReference>
<comment type="caution">
    <text evidence="2">The sequence shown here is derived from an EMBL/GenBank/DDBJ whole genome shotgun (WGS) entry which is preliminary data.</text>
</comment>
<name>A0AAV6X890_9LAMI</name>
<dbReference type="Pfam" id="PF00078">
    <property type="entry name" value="RVT_1"/>
    <property type="match status" value="1"/>
</dbReference>
<dbReference type="PANTHER" id="PTHR46890:SF48">
    <property type="entry name" value="RNA-DIRECTED DNA POLYMERASE"/>
    <property type="match status" value="1"/>
</dbReference>
<evidence type="ECO:0000259" key="1">
    <source>
        <dbReference type="Pfam" id="PF00078"/>
    </source>
</evidence>
<dbReference type="PANTHER" id="PTHR46890">
    <property type="entry name" value="NON-LTR RETROLELEMENT REVERSE TRANSCRIPTASE-LIKE PROTEIN-RELATED"/>
    <property type="match status" value="1"/>
</dbReference>
<keyword evidence="3" id="KW-1185">Reference proteome</keyword>
<protein>
    <recommendedName>
        <fullName evidence="1">Reverse transcriptase domain-containing protein</fullName>
    </recommendedName>
</protein>